<protein>
    <submittedName>
        <fullName evidence="8">APC family permease</fullName>
    </submittedName>
</protein>
<comment type="subcellular location">
    <subcellularLocation>
        <location evidence="1">Cell membrane</location>
        <topology evidence="1">Multi-pass membrane protein</topology>
    </subcellularLocation>
</comment>
<dbReference type="PANTHER" id="PTHR45826:SF2">
    <property type="entry name" value="AMINO ACID TRANSPORTER"/>
    <property type="match status" value="1"/>
</dbReference>
<feature type="transmembrane region" description="Helical" evidence="7">
    <location>
        <begin position="350"/>
        <end position="371"/>
    </location>
</feature>
<feature type="transmembrane region" description="Helical" evidence="7">
    <location>
        <begin position="392"/>
        <end position="411"/>
    </location>
</feature>
<evidence type="ECO:0000256" key="6">
    <source>
        <dbReference type="ARBA" id="ARBA00023136"/>
    </source>
</evidence>
<feature type="transmembrane region" description="Helical" evidence="7">
    <location>
        <begin position="47"/>
        <end position="67"/>
    </location>
</feature>
<keyword evidence="6 7" id="KW-0472">Membrane</keyword>
<evidence type="ECO:0000256" key="2">
    <source>
        <dbReference type="ARBA" id="ARBA00022448"/>
    </source>
</evidence>
<feature type="transmembrane region" description="Helical" evidence="7">
    <location>
        <begin position="12"/>
        <end position="35"/>
    </location>
</feature>
<sequence>MKKFETGGEIKQYHVGLLAAITMVFSLVAAGAYGVEEMVPACGPGMTIVLLLVIPFIWGLPMGFVSAELGGARPVEGGYYKWVQEGLGEFWGFQSNWWRTCSCYIGNAESIVLASGYIGMALELNQTETYILRVALVILLIGLNIRGIGDVSVVTRFFILLVLTAFGLIAILGFVHWNNNPFDPFVPEGMGLLEAAASGIIIGMWMYSGYESLSTVAGEIKQPQVIPKALVIAIPLIVATYVLPITGGLASIGQWENWSTDPSAPVGYHTVLTNYLGSWTGIVFLFISAGAMAALCNAYIATSSRGFFTLSHDRLAPPILVKVSKKRGVPYVPILIMGAVDIIMCQFDFTAIVVIDVFFFMTSYIVIYIAAIRLRKTIPDEERTFKLPVSDGVFTVICIVPIILAVCALFVNGADYFIGGVIGLVSGPVVYVFWKRRYGGLAVIDPDHYPLNPRTKLGQGDLRRIGNLCLMLATVGLAGRFFLPWYEAGGESYYDETYGMNQMFDTFMWVLTAATIILYAAAIILLRVGKKIDR</sequence>
<organism evidence="8 9">
    <name type="scientific">Hominibacterium faecale</name>
    <dbReference type="NCBI Taxonomy" id="2839743"/>
    <lineage>
        <taxon>Bacteria</taxon>
        <taxon>Bacillati</taxon>
        <taxon>Bacillota</taxon>
        <taxon>Clostridia</taxon>
        <taxon>Peptostreptococcales</taxon>
        <taxon>Anaerovoracaceae</taxon>
        <taxon>Hominibacterium</taxon>
    </lineage>
</organism>
<keyword evidence="9" id="KW-1185">Reference proteome</keyword>
<dbReference type="PANTHER" id="PTHR45826">
    <property type="entry name" value="POLYAMINE TRANSPORTER PUT1"/>
    <property type="match status" value="1"/>
</dbReference>
<feature type="transmembrane region" description="Helical" evidence="7">
    <location>
        <begin position="465"/>
        <end position="486"/>
    </location>
</feature>
<feature type="transmembrane region" description="Helical" evidence="7">
    <location>
        <begin position="157"/>
        <end position="177"/>
    </location>
</feature>
<keyword evidence="4 7" id="KW-0812">Transmembrane</keyword>
<name>A0A9J6QS71_9FIRM</name>
<proteinExistence type="predicted"/>
<evidence type="ECO:0000313" key="9">
    <source>
        <dbReference type="Proteomes" id="UP001065549"/>
    </source>
</evidence>
<dbReference type="AlphaFoldDB" id="A0A9J6QS71"/>
<dbReference type="EMBL" id="JAOSHN010000004">
    <property type="protein sequence ID" value="MCU7378986.1"/>
    <property type="molecule type" value="Genomic_DNA"/>
</dbReference>
<accession>A0A9J6QS71</accession>
<dbReference type="InterPro" id="IPR002293">
    <property type="entry name" value="AA/rel_permease1"/>
</dbReference>
<keyword evidence="2" id="KW-0813">Transport</keyword>
<evidence type="ECO:0000256" key="3">
    <source>
        <dbReference type="ARBA" id="ARBA00022475"/>
    </source>
</evidence>
<evidence type="ECO:0000256" key="5">
    <source>
        <dbReference type="ARBA" id="ARBA00022989"/>
    </source>
</evidence>
<dbReference type="Proteomes" id="UP001065549">
    <property type="component" value="Unassembled WGS sequence"/>
</dbReference>
<feature type="transmembrane region" description="Helical" evidence="7">
    <location>
        <begin position="506"/>
        <end position="526"/>
    </location>
</feature>
<feature type="transmembrane region" description="Helical" evidence="7">
    <location>
        <begin position="130"/>
        <end position="145"/>
    </location>
</feature>
<gene>
    <name evidence="8" type="ORF">OBO34_11530</name>
</gene>
<evidence type="ECO:0000256" key="4">
    <source>
        <dbReference type="ARBA" id="ARBA00022692"/>
    </source>
</evidence>
<dbReference type="GO" id="GO:0005886">
    <property type="term" value="C:plasma membrane"/>
    <property type="evidence" value="ECO:0007669"/>
    <property type="project" value="UniProtKB-SubCell"/>
</dbReference>
<feature type="transmembrane region" description="Helical" evidence="7">
    <location>
        <begin position="417"/>
        <end position="434"/>
    </location>
</feature>
<keyword evidence="5 7" id="KW-1133">Transmembrane helix</keyword>
<feature type="transmembrane region" description="Helical" evidence="7">
    <location>
        <begin position="275"/>
        <end position="300"/>
    </location>
</feature>
<feature type="transmembrane region" description="Helical" evidence="7">
    <location>
        <begin position="229"/>
        <end position="255"/>
    </location>
</feature>
<dbReference type="Pfam" id="PF13520">
    <property type="entry name" value="AA_permease_2"/>
    <property type="match status" value="1"/>
</dbReference>
<feature type="transmembrane region" description="Helical" evidence="7">
    <location>
        <begin position="189"/>
        <end position="208"/>
    </location>
</feature>
<evidence type="ECO:0000256" key="1">
    <source>
        <dbReference type="ARBA" id="ARBA00004651"/>
    </source>
</evidence>
<evidence type="ECO:0000313" key="8">
    <source>
        <dbReference type="EMBL" id="MCU7378986.1"/>
    </source>
</evidence>
<evidence type="ECO:0000256" key="7">
    <source>
        <dbReference type="SAM" id="Phobius"/>
    </source>
</evidence>
<dbReference type="GO" id="GO:0022857">
    <property type="term" value="F:transmembrane transporter activity"/>
    <property type="evidence" value="ECO:0007669"/>
    <property type="project" value="InterPro"/>
</dbReference>
<comment type="caution">
    <text evidence="8">The sequence shown here is derived from an EMBL/GenBank/DDBJ whole genome shotgun (WGS) entry which is preliminary data.</text>
</comment>
<keyword evidence="3" id="KW-1003">Cell membrane</keyword>
<feature type="transmembrane region" description="Helical" evidence="7">
    <location>
        <begin position="328"/>
        <end position="344"/>
    </location>
</feature>
<dbReference type="Gene3D" id="1.20.1740.10">
    <property type="entry name" value="Amino acid/polyamine transporter I"/>
    <property type="match status" value="1"/>
</dbReference>
<reference evidence="8" key="1">
    <citation type="submission" date="2022-09" db="EMBL/GenBank/DDBJ databases">
        <title>Culturomic study of gut microbiota in children with autism spectrum disorder.</title>
        <authorList>
            <person name="Efimov B.A."/>
            <person name="Chaplin A.V."/>
            <person name="Sokolova S.R."/>
            <person name="Pikina A.P."/>
            <person name="Korzhanova M."/>
            <person name="Belova V."/>
            <person name="Korostin D."/>
        </authorList>
    </citation>
    <scope>NUCLEOTIDE SEQUENCE</scope>
    <source>
        <strain evidence="8">ASD5510</strain>
    </source>
</reference>
<dbReference type="InterPro" id="IPR044566">
    <property type="entry name" value="RMV1-like"/>
</dbReference>
<dbReference type="RefSeq" id="WP_253021200.1">
    <property type="nucleotide sequence ID" value="NZ_JAOSHN010000004.1"/>
</dbReference>